<dbReference type="AlphaFoldDB" id="A0A5P2D665"/>
<sequence>MAQACPNAAQACLDRSNPMTNTMPTNHDNTLMPVETVAEHAQKVELLREINHEIRGLNREMEDIRTITEDQLKVTVETRRVSAWTAIAVVPGALAALYGSNFEHMPELQFKYGWPLFLIALASTAVATYVAVKRKGWL</sequence>
<evidence type="ECO:0000256" key="4">
    <source>
        <dbReference type="ARBA" id="ARBA00023136"/>
    </source>
</evidence>
<dbReference type="GO" id="GO:0015095">
    <property type="term" value="F:magnesium ion transmembrane transporter activity"/>
    <property type="evidence" value="ECO:0007669"/>
    <property type="project" value="TreeGrafter"/>
</dbReference>
<proteinExistence type="predicted"/>
<dbReference type="InterPro" id="IPR002523">
    <property type="entry name" value="MgTranspt_CorA/ZnTranspt_ZntB"/>
</dbReference>
<feature type="transmembrane region" description="Helical" evidence="5">
    <location>
        <begin position="81"/>
        <end position="100"/>
    </location>
</feature>
<dbReference type="GO" id="GO:0000287">
    <property type="term" value="F:magnesium ion binding"/>
    <property type="evidence" value="ECO:0007669"/>
    <property type="project" value="TreeGrafter"/>
</dbReference>
<keyword evidence="4 5" id="KW-0472">Membrane</keyword>
<dbReference type="InterPro" id="IPR045863">
    <property type="entry name" value="CorA_TM1_TM2"/>
</dbReference>
<dbReference type="Pfam" id="PF01544">
    <property type="entry name" value="CorA"/>
    <property type="match status" value="1"/>
</dbReference>
<dbReference type="EMBL" id="CP029190">
    <property type="protein sequence ID" value="QES50233.1"/>
    <property type="molecule type" value="Genomic_DNA"/>
</dbReference>
<dbReference type="OrthoDB" id="9803416at2"/>
<evidence type="ECO:0000256" key="5">
    <source>
        <dbReference type="SAM" id="Phobius"/>
    </source>
</evidence>
<organism evidence="6 7">
    <name type="scientific">Streptomyces venezuelae</name>
    <dbReference type="NCBI Taxonomy" id="54571"/>
    <lineage>
        <taxon>Bacteria</taxon>
        <taxon>Bacillati</taxon>
        <taxon>Actinomycetota</taxon>
        <taxon>Actinomycetes</taxon>
        <taxon>Kitasatosporales</taxon>
        <taxon>Streptomycetaceae</taxon>
        <taxon>Streptomyces</taxon>
    </lineage>
</organism>
<dbReference type="GO" id="GO:0005886">
    <property type="term" value="C:plasma membrane"/>
    <property type="evidence" value="ECO:0007669"/>
    <property type="project" value="UniProtKB-SubCell"/>
</dbReference>
<dbReference type="GO" id="GO:0015087">
    <property type="term" value="F:cobalt ion transmembrane transporter activity"/>
    <property type="evidence" value="ECO:0007669"/>
    <property type="project" value="TreeGrafter"/>
</dbReference>
<keyword evidence="3 5" id="KW-1133">Transmembrane helix</keyword>
<keyword evidence="2 5" id="KW-0812">Transmembrane</keyword>
<evidence type="ECO:0000256" key="3">
    <source>
        <dbReference type="ARBA" id="ARBA00022989"/>
    </source>
</evidence>
<accession>A0A5P2D665</accession>
<evidence type="ECO:0008006" key="8">
    <source>
        <dbReference type="Google" id="ProtNLM"/>
    </source>
</evidence>
<dbReference type="Proteomes" id="UP000325211">
    <property type="component" value="Chromosome"/>
</dbReference>
<dbReference type="GO" id="GO:0050897">
    <property type="term" value="F:cobalt ion binding"/>
    <property type="evidence" value="ECO:0007669"/>
    <property type="project" value="TreeGrafter"/>
</dbReference>
<evidence type="ECO:0000313" key="7">
    <source>
        <dbReference type="Proteomes" id="UP000325211"/>
    </source>
</evidence>
<comment type="subcellular location">
    <subcellularLocation>
        <location evidence="1">Cell membrane</location>
        <topology evidence="1">Multi-pass membrane protein</topology>
    </subcellularLocation>
</comment>
<evidence type="ECO:0000256" key="2">
    <source>
        <dbReference type="ARBA" id="ARBA00022692"/>
    </source>
</evidence>
<feature type="transmembrane region" description="Helical" evidence="5">
    <location>
        <begin position="112"/>
        <end position="132"/>
    </location>
</feature>
<name>A0A5P2D665_STRVZ</name>
<gene>
    <name evidence="6" type="ORF">DEJ50_22790</name>
</gene>
<evidence type="ECO:0000313" key="6">
    <source>
        <dbReference type="EMBL" id="QES50233.1"/>
    </source>
</evidence>
<dbReference type="PANTHER" id="PTHR46494:SF1">
    <property type="entry name" value="CORA FAMILY METAL ION TRANSPORTER (EUROFUNG)"/>
    <property type="match status" value="1"/>
</dbReference>
<evidence type="ECO:0000256" key="1">
    <source>
        <dbReference type="ARBA" id="ARBA00004651"/>
    </source>
</evidence>
<reference evidence="6 7" key="1">
    <citation type="submission" date="2018-05" db="EMBL/GenBank/DDBJ databases">
        <title>Streptomyces venezuelae.</title>
        <authorList>
            <person name="Kim W."/>
            <person name="Lee N."/>
            <person name="Cho B.-K."/>
        </authorList>
    </citation>
    <scope>NUCLEOTIDE SEQUENCE [LARGE SCALE GENOMIC DNA]</scope>
    <source>
        <strain evidence="6 7">ATCC 21782</strain>
    </source>
</reference>
<dbReference type="Gene3D" id="1.20.58.340">
    <property type="entry name" value="Magnesium transport protein CorA, transmembrane region"/>
    <property type="match status" value="1"/>
</dbReference>
<protein>
    <recommendedName>
        <fullName evidence="8">Magnesium and cobalt transport protein CorA</fullName>
    </recommendedName>
</protein>
<dbReference type="SUPFAM" id="SSF144083">
    <property type="entry name" value="Magnesium transport protein CorA, transmembrane region"/>
    <property type="match status" value="1"/>
</dbReference>
<dbReference type="PANTHER" id="PTHR46494">
    <property type="entry name" value="CORA FAMILY METAL ION TRANSPORTER (EUROFUNG)"/>
    <property type="match status" value="1"/>
</dbReference>